<gene>
    <name evidence="2" type="ORF">AE32_00215</name>
</gene>
<keyword evidence="1" id="KW-0479">Metal-binding</keyword>
<accession>A0A836MN14</accession>
<dbReference type="Proteomes" id="UP000027208">
    <property type="component" value="Unassembled WGS sequence"/>
</dbReference>
<evidence type="ECO:0008006" key="4">
    <source>
        <dbReference type="Google" id="ProtNLM"/>
    </source>
</evidence>
<dbReference type="EMBL" id="JMUI01000001">
    <property type="protein sequence ID" value="KDM58221.1"/>
    <property type="molecule type" value="Genomic_DNA"/>
</dbReference>
<dbReference type="GO" id="GO:0046872">
    <property type="term" value="F:metal ion binding"/>
    <property type="evidence" value="ECO:0007669"/>
    <property type="project" value="UniProtKB-KW"/>
</dbReference>
<dbReference type="InterPro" id="IPR005493">
    <property type="entry name" value="RraA/RraA-like"/>
</dbReference>
<dbReference type="InterPro" id="IPR036704">
    <property type="entry name" value="RraA/RraA-like_sf"/>
</dbReference>
<sequence>MNLIDKEIPSTSNISDALDKLGIPCKWLSKNMSSMNREAFYGYADTVMWGPTRKTNNIQDAGLSTWEEIKGFIEFIKPHETKTVYVAGCLEPSVNYVLLGGMSINYISQSGYTGIISNGLIRDYEDLQQINIPVWNYGFGVMDSQGCMKVDSVGQGCIVNNHFVNQGDLIIGDGSGVISVDRQYIDQVIKLALEINKIEESILSQVRSGANLYQLVNNKGHI</sequence>
<dbReference type="Pfam" id="PF03737">
    <property type="entry name" value="RraA-like"/>
    <property type="match status" value="1"/>
</dbReference>
<protein>
    <recommendedName>
        <fullName evidence="4">4-hydroxy-4-methyl-2-oxoglutarate aldolase</fullName>
    </recommendedName>
</protein>
<keyword evidence="1" id="KW-0460">Magnesium</keyword>
<dbReference type="Gene3D" id="3.50.30.40">
    <property type="entry name" value="Ribonuclease E inhibitor RraA/RraA-like"/>
    <property type="match status" value="1"/>
</dbReference>
<evidence type="ECO:0000256" key="1">
    <source>
        <dbReference type="PIRSR" id="PIRSR605493-1"/>
    </source>
</evidence>
<comment type="caution">
    <text evidence="2">The sequence shown here is derived from an EMBL/GenBank/DDBJ whole genome shotgun (WGS) entry which is preliminary data.</text>
</comment>
<name>A0A836MN14_ACINO</name>
<proteinExistence type="predicted"/>
<evidence type="ECO:0000313" key="2">
    <source>
        <dbReference type="EMBL" id="KDM58221.1"/>
    </source>
</evidence>
<organism evidence="2 3">
    <name type="scientific">Acinetobacter nosocomialis</name>
    <dbReference type="NCBI Taxonomy" id="106654"/>
    <lineage>
        <taxon>Bacteria</taxon>
        <taxon>Pseudomonadati</taxon>
        <taxon>Pseudomonadota</taxon>
        <taxon>Gammaproteobacteria</taxon>
        <taxon>Moraxellales</taxon>
        <taxon>Moraxellaceae</taxon>
        <taxon>Acinetobacter</taxon>
        <taxon>Acinetobacter calcoaceticus/baumannii complex</taxon>
    </lineage>
</organism>
<evidence type="ECO:0000313" key="3">
    <source>
        <dbReference type="Proteomes" id="UP000027208"/>
    </source>
</evidence>
<dbReference type="RefSeq" id="WP_031952191.1">
    <property type="nucleotide sequence ID" value="NZ_JAHKRV010000075.1"/>
</dbReference>
<feature type="binding site" evidence="1">
    <location>
        <position position="123"/>
    </location>
    <ligand>
        <name>substrate</name>
    </ligand>
</feature>
<reference evidence="2 3" key="1">
    <citation type="submission" date="2014-04" db="EMBL/GenBank/DDBJ databases">
        <title>The Genome Sequence of Acinetobacter baumanii BIDMC 57.</title>
        <authorList>
            <consortium name="The Broad Institute Genomics Platform"/>
            <consortium name="The Broad Institute Genome Sequencing Center for Infectious Disease"/>
            <person name="Murphy C."/>
            <person name="Cosimi L."/>
            <person name="Cerqueira G."/>
            <person name="Feldgarden M."/>
            <person name="Earl A."/>
            <person name="Spencer M.D."/>
            <person name="Fodor A."/>
            <person name="Sautter R.L."/>
            <person name="Hung D."/>
            <person name="Onderdonk A.B."/>
            <person name="Ernst C."/>
            <person name="Delaney M."/>
            <person name="DuBois A."/>
            <person name="Young S.K."/>
            <person name="Zeng Q."/>
            <person name="Gargeya S."/>
            <person name="Abouelleil A."/>
            <person name="Alvarado L."/>
            <person name="Chapman S.B."/>
            <person name="Gainer-Dewar J."/>
            <person name="Goldberg J."/>
            <person name="Griggs A."/>
            <person name="Gujja S."/>
            <person name="Hansen M."/>
            <person name="Howarth C."/>
            <person name="Imamovic A."/>
            <person name="Larimer J."/>
            <person name="Pearson M."/>
            <person name="Poon T.W."/>
            <person name="Priest M."/>
            <person name="Roberts A."/>
            <person name="Saif S."/>
            <person name="Shea T."/>
            <person name="Sykes S."/>
            <person name="Wortman J."/>
            <person name="Nusbaum C."/>
            <person name="Birren B."/>
        </authorList>
    </citation>
    <scope>NUCLEOTIDE SEQUENCE [LARGE SCALE GENOMIC DNA]</scope>
    <source>
        <strain evidence="2 3">BIDMC 57</strain>
    </source>
</reference>
<feature type="binding site" evidence="1">
    <location>
        <position position="122"/>
    </location>
    <ligand>
        <name>substrate</name>
    </ligand>
</feature>
<dbReference type="SUPFAM" id="SSF89562">
    <property type="entry name" value="RraA-like"/>
    <property type="match status" value="1"/>
</dbReference>
<dbReference type="AlphaFoldDB" id="A0A836MN14"/>
<comment type="cofactor">
    <cofactor evidence="1">
        <name>Mg(2+)</name>
        <dbReference type="ChEBI" id="CHEBI:18420"/>
    </cofactor>
</comment>